<evidence type="ECO:0000313" key="2">
    <source>
        <dbReference type="EMBL" id="KAF3455937.1"/>
    </source>
</evidence>
<dbReference type="EMBL" id="VOIH02000001">
    <property type="protein sequence ID" value="KAF3455937.1"/>
    <property type="molecule type" value="Genomic_DNA"/>
</dbReference>
<dbReference type="OrthoDB" id="1750606at2759"/>
<keyword evidence="3" id="KW-1185">Reference proteome</keyword>
<dbReference type="AlphaFoldDB" id="A0A8K0HNA7"/>
<evidence type="ECO:0000256" key="1">
    <source>
        <dbReference type="SAM" id="MobiDB-lite"/>
    </source>
</evidence>
<protein>
    <submittedName>
        <fullName evidence="2">Uncharacterized protein</fullName>
    </submittedName>
</protein>
<gene>
    <name evidence="2" type="ORF">FNV43_RR00580</name>
</gene>
<accession>A0A8K0HNA7</accession>
<feature type="region of interest" description="Disordered" evidence="1">
    <location>
        <begin position="232"/>
        <end position="251"/>
    </location>
</feature>
<dbReference type="Proteomes" id="UP000796880">
    <property type="component" value="Unassembled WGS sequence"/>
</dbReference>
<evidence type="ECO:0000313" key="3">
    <source>
        <dbReference type="Proteomes" id="UP000796880"/>
    </source>
</evidence>
<proteinExistence type="predicted"/>
<organism evidence="2 3">
    <name type="scientific">Rhamnella rubrinervis</name>
    <dbReference type="NCBI Taxonomy" id="2594499"/>
    <lineage>
        <taxon>Eukaryota</taxon>
        <taxon>Viridiplantae</taxon>
        <taxon>Streptophyta</taxon>
        <taxon>Embryophyta</taxon>
        <taxon>Tracheophyta</taxon>
        <taxon>Spermatophyta</taxon>
        <taxon>Magnoliopsida</taxon>
        <taxon>eudicotyledons</taxon>
        <taxon>Gunneridae</taxon>
        <taxon>Pentapetalae</taxon>
        <taxon>rosids</taxon>
        <taxon>fabids</taxon>
        <taxon>Rosales</taxon>
        <taxon>Rhamnaceae</taxon>
        <taxon>rhamnoid group</taxon>
        <taxon>Rhamneae</taxon>
        <taxon>Rhamnella</taxon>
    </lineage>
</organism>
<comment type="caution">
    <text evidence="2">The sequence shown here is derived from an EMBL/GenBank/DDBJ whole genome shotgun (WGS) entry which is preliminary data.</text>
</comment>
<reference evidence="2" key="1">
    <citation type="submission" date="2020-03" db="EMBL/GenBank/DDBJ databases">
        <title>A high-quality chromosome-level genome assembly of a woody plant with both climbing and erect habits, Rhamnella rubrinervis.</title>
        <authorList>
            <person name="Lu Z."/>
            <person name="Yang Y."/>
            <person name="Zhu X."/>
            <person name="Sun Y."/>
        </authorList>
    </citation>
    <scope>NUCLEOTIDE SEQUENCE</scope>
    <source>
        <strain evidence="2">BYM</strain>
        <tissue evidence="2">Leaf</tissue>
    </source>
</reference>
<name>A0A8K0HNA7_9ROSA</name>
<sequence>MLQHVPDPDAAAEVATGAWHHSVSGFVVCSSGARRSCCSGFVDPGTTGFVLTWILGPSISYCGRTAELDQGLRLGSSSDRDNRCRRAGVLVLDLLNLLGIMAFNSTWEIGGIHPSVTVKQFGTDLATGLNADSSKLAKSFGIAGDVVEVLLHSAEDRQSVWSHGALNLKPGIVRLQTRVKYFNPAIQRLTNAQIWVRFYNKQLGVLSSLHTYGSRKRHCVSHSVAKCKSVIGKAPPKVGSHGKNKEKKAPGSTQVYKLKQAPLLHIESTAPFVPITNTFEVLNTDVTLTPIEEIDLQQAAVLFNLDNIHREMGIDVLSSASNLGVAPSRAEFNIDVGKSLRITAESV</sequence>